<evidence type="ECO:0000256" key="8">
    <source>
        <dbReference type="ARBA" id="ARBA00023315"/>
    </source>
</evidence>
<feature type="active site" description="Proton acceptor; for dehydratase activity" evidence="9">
    <location>
        <position position="2481"/>
    </location>
</feature>
<dbReference type="InterPro" id="IPR001227">
    <property type="entry name" value="Ac_transferase_dom_sf"/>
</dbReference>
<dbReference type="GO" id="GO:0004315">
    <property type="term" value="F:3-oxoacyl-[acyl-carrier-protein] synthase activity"/>
    <property type="evidence" value="ECO:0007669"/>
    <property type="project" value="InterPro"/>
</dbReference>
<dbReference type="Pfam" id="PF00109">
    <property type="entry name" value="ketoacyl-synt"/>
    <property type="match status" value="2"/>
</dbReference>
<feature type="domain" description="PKS/mFAS DH" evidence="13">
    <location>
        <begin position="2449"/>
        <end position="2719"/>
    </location>
</feature>
<evidence type="ECO:0000313" key="15">
    <source>
        <dbReference type="Proteomes" id="UP000267804"/>
    </source>
</evidence>
<feature type="domain" description="Ketosynthase family 3 (KS3)" evidence="12">
    <location>
        <begin position="33"/>
        <end position="459"/>
    </location>
</feature>
<comment type="pathway">
    <text evidence="2">Antibiotic biosynthesis.</text>
</comment>
<dbReference type="GO" id="GO:0004312">
    <property type="term" value="F:fatty acid synthase activity"/>
    <property type="evidence" value="ECO:0007669"/>
    <property type="project" value="TreeGrafter"/>
</dbReference>
<dbReference type="SMART" id="SM00827">
    <property type="entry name" value="PKS_AT"/>
    <property type="match status" value="2"/>
</dbReference>
<dbReference type="InterPro" id="IPR015083">
    <property type="entry name" value="NorB/c/GfsB-D-like_docking"/>
</dbReference>
<comment type="cofactor">
    <cofactor evidence="1">
        <name>pantetheine 4'-phosphate</name>
        <dbReference type="ChEBI" id="CHEBI:47942"/>
    </cofactor>
</comment>
<dbReference type="PROSITE" id="PS00606">
    <property type="entry name" value="KS3_1"/>
    <property type="match status" value="2"/>
</dbReference>
<dbReference type="InterPro" id="IPR009081">
    <property type="entry name" value="PP-bd_ACP"/>
</dbReference>
<dbReference type="Gene3D" id="3.30.70.3290">
    <property type="match status" value="2"/>
</dbReference>
<dbReference type="InterPro" id="IPR014031">
    <property type="entry name" value="Ketoacyl_synth_C"/>
</dbReference>
<dbReference type="GO" id="GO:0031177">
    <property type="term" value="F:phosphopantetheine binding"/>
    <property type="evidence" value="ECO:0007669"/>
    <property type="project" value="InterPro"/>
</dbReference>
<dbReference type="Gene3D" id="3.40.366.10">
    <property type="entry name" value="Malonyl-Coenzyme A Acyl Carrier Protein, domain 2"/>
    <property type="match status" value="2"/>
</dbReference>
<dbReference type="PROSITE" id="PS52019">
    <property type="entry name" value="PKS_MFAS_DH"/>
    <property type="match status" value="1"/>
</dbReference>
<sequence length="3348" mass="350381">MAKEEELREYLRWVTTDLQKARQRLLELENREREPIAIIGMSCRYPGGVDSPEALWRLVADGTDAVGDFPADRGWDLDALYDPDPDNPGTCYTRQGGFLYDAADFDPGFFGISPREAQVMDPQQRLLLETSWEVVERAGLDPQALRGSATGVFIGVSGRDYGDHLDGPPAGAEGFLLTGTATSVASGRIAYTLGLEGPAATVDTACSSSLFAMHLACQALRIGECSMAMTGGVAVMSTPAVLVEFSRQRGLAADGRCKAYADAADGTGWGEGAGMVLLERLSDARRLGHRVLAVIRGSAVNQDGASNGLTAPNGLAQQAVIRQALVHAGLTAEQIDVVEGHGTGTTLGDPIEAQALLDAYGPGRAADRPLWLGSVKSNLGHTQAAAGVAGVIKMVMAMRHGVLPKTLHVDRPSRHVDWSAGAVSLLTESRPWPVAEDPRRAAVSAFGVSGTNAHLILEQDLEPASEPAESAADPFGGSPTVPWMISGRTPQALAGQAARLLPLAAPDGPPPREVAVALATNRGRFENRAVVLAANPDARIAALEALGAGLEATEVVQGSVVSGSGPVFVFPGQGSQWAGMARQLCDRVPAFRESLDRCAAALAPHTDWSLLAVLRQEPGAPSLERVDVVQPTLFAVMVSLAELWGSLGVEPAAVIGHSQGEIAAAYVSGALSLDDAARVVALRSRALQRIAGRGGMVSVGMPADLLRKWIEQDGLDVCVAAVNGPDTVVAAGEPGALDALIAGCTEQGIRNRRVPVDYASHSPHVDELAEEILGQLAGIEPRPARVPFLSSVTGEPFDTTGLTPAYWCRNLRETVEFERAVRTALDQRYGVFVEVSPHPVLLPAIQETIDATGRPAVTVGTLRRDEDDVERMIRSAAEACVRGLPVDWPAMLGTGAGRSVELPTYAFQRTRHWLDEERSAGPVAGSANEAESGFWQAVERGDLAELGRVLRVDADLDTWRLVLPELAEWRRDRQQESAVRSWRYRVRWKPMPTPAATPLAGIWLAVLPADSGDRLAPMLAALGVRIVRVPESYDRAALAGLLGEEEPAGVLSLLALDDRTDALTGTLALVQALADRGWRTPLWVVTEGAVSVGRADPPPVPEQARIWGLARVAALEHPELWGGLIDLPAGLGAGVERLAALLANSGGEDQVAVRASGAYARRMVRDTGEPVAAVPWQPRGTVLVTGGTGAIGGRVAAWLARSGAQHLVLTSRRGLDAPGAIELRDELSELGAEVTVAACDVADRTALAALLDEVGPVSAVVHAAGVGQLTALTDTDPDELAAVVSGKVDGARHLDALLDGVELDAFVLFSSGAAVWGSAGQGAYAAANAYLDALAESRRARGAVATSVAWGSWGGGGMVDAEADALLRRRGVRPMAPEQAVRALADAVSRAEANLVVADLDWARFVPTFTMARRRPLIEDIAEAQEALRALAAAPATEDGATALRDRLRELTPGERYGELLSLVRAQAALVLGHSSAEAVTASRAFRELGFDSLTAVELRNRLNTATGLRLPTTIVFDQPSAEVMVRYLLAELFPDGQTATPAAPVARAAADEPVAIVGMACRFPGGADSPEALWRLVRDGVDAVAGFPTDRGWDVDRLYHPDPDHPGTSYVRHGAFLDGAADFDADFFGISPREALAMDPQQRLLLETTWEALERAGVDPRGLRGSRTGVFAGVAGGDYADRVTVTPDGAEGYLGTGNAASVASGRIAYLFGLEGPALTVDTACSSSLVALHLAAQALRRDECPLALAGGVAVLSSPRAFVEFSRQRGLAPDGRCKPFAAAADGTAWGEGVGVLVLERLSDARRNGHQVLAVVRGSAVNSDGASNGLTAPNGPSQQRVIHQALAAAGLPAREVDAVEAHGTGTTLGDPIEAQALLATYGQDRSTPLWLGSVKSNIGHTAASAGMAGIVKMVMAMRHAELPRTLHVDEPTPHVDWNAGDVRLLTEAVPWPETGRPRRAGVSAFGISGTNAHVILEQGPGTEPPGQPAEPAPGPVAWVLSAAGPEALREQARRLRDNLAAQPEPAARDAAVALATTRAALEHRAAVVGGDLDELLERLTAVADGRLSAGLWSGTARTGKLALLFSGQGAQRAGMGRDLYQAHPVFAEALDEICAHLDLHLGRPLRELLLDTGTPDAEHPLHRTEYTQAALFAVEVALYRLLASWGVVPDVVGGHSIGEITAAHVAGVLTLEDACRLVTARSRLMQALPEGGAMVAVEADEATVRQLLAGREHEAAVAAVNSPGSVVVSGAEATVHEIADAVVRQGGRVKRLRVSHAFHSPLMTPMLDEFGRIAAELAYAPPLIPVLSNLSGALATGDDLRTAEYWTRHVREAVRFADGIAALRDFGADTFLEVGPDSVLTASIQDCLAEVTSEVTCVAVQRGGRPEAESLVAAVAALFVRGTEPDWAAFFGPAPATPVSLPTYPFQRRRYWLDPAPGGDPVALGLVEPGHPLLGAGLELPETGGYAFSARLSVLTHPWLADHAVAGAVVVPGTAFLETVLRAGQQVGYGHVEELTITAPLVLPAGAEMVLRVVTGEPDGEGRRTVTVHARRHGTDDPWIRHATGVLTEAGAEPAVLPPWPADAEPIALTGHYAAVAESGFRYGPAFQGLVAAWRIGDEIGAEVRLPEPVDPDRYGLHPALLDAALHGIGLGAFLPAGGRPRLPFAWRGVTLHRPGARALRVRIRAAGEGAVSVVATDELGEPVLTIDGLTLRELPEGALRDGGEQVLLRTVWETVETAGLPAGGARWVAVGNAEFVRQLADAPDVEVTGYPDLAALDAAGASVPDAVFWAAPRVGAGVPDPEAVAAVTEAAWRTLRDWLAKERPSVPLVVLTSGAVRAEQSDTVPEPGGAAVWGLVRSAQQEHPGRFVLLDIDDHPDSIWALPDAVAAALHAGEAQIALRAGQVSAPRTARTAEPAAVEPGWGDGTVLVTGATGRLGGLLARHLVTAHRVRRLLLVGRRGRSASGMPELVDELTEAGAEVQVAAVDVADRDALAAVLAGLPADRPLTAVVHAAGVVADAVLTSLTPQRLRAVLRPKVDGAINLHELTRGHDLATFLLFSSVAGTFGGAGQGGYAAANAFLDALAAHRRAAGLVAGSLAWGPWDAEGGMTAGLGEADLDRMRRAGLLPLSAEQGLALFDRALLAEADTVVAARIDAGSLPGNPGAPESARPAPVSPTVSDRPDFRSLSGPERVAKLTDVVREAAAAVLGHGSTAGVRADRAFKDLGFDSLTAVELRNQLTAATGVRLPATLIFDYPAPSVLAEHLAVEIGGPAGGGAAAVPDVDQLERWLLSEQDDGADRRAVAARLRAVLGRWDVAVGAAPQRDEAELVGTTADELLSIIDEEFGGLPR</sequence>
<dbReference type="GO" id="GO:0033068">
    <property type="term" value="P:macrolide biosynthetic process"/>
    <property type="evidence" value="ECO:0007669"/>
    <property type="project" value="UniProtKB-ARBA"/>
</dbReference>
<evidence type="ECO:0000256" key="1">
    <source>
        <dbReference type="ARBA" id="ARBA00001957"/>
    </source>
</evidence>
<feature type="region of interest" description="N-terminal hotdog fold" evidence="9">
    <location>
        <begin position="2449"/>
        <end position="2572"/>
    </location>
</feature>
<dbReference type="InterPro" id="IPR018201">
    <property type="entry name" value="Ketoacyl_synth_AS"/>
</dbReference>
<dbReference type="Pfam" id="PF22953">
    <property type="entry name" value="SpnB_Rossmann"/>
    <property type="match status" value="1"/>
</dbReference>
<dbReference type="InterPro" id="IPR016035">
    <property type="entry name" value="Acyl_Trfase/lysoPLipase"/>
</dbReference>
<evidence type="ECO:0000256" key="3">
    <source>
        <dbReference type="ARBA" id="ARBA00022450"/>
    </source>
</evidence>
<dbReference type="FunFam" id="1.10.1200.10:FF:000007">
    <property type="entry name" value="Probable polyketide synthase pks17"/>
    <property type="match status" value="2"/>
</dbReference>
<dbReference type="InterPro" id="IPR032821">
    <property type="entry name" value="PKS_assoc"/>
</dbReference>
<dbReference type="PANTHER" id="PTHR43775">
    <property type="entry name" value="FATTY ACID SYNTHASE"/>
    <property type="match status" value="1"/>
</dbReference>
<reference evidence="14 15" key="1">
    <citation type="submission" date="2017-10" db="EMBL/GenBank/DDBJ databases">
        <title>Integration of genomic and chemical information greatly accelerates assignment of the full stereostructure of myelolactone, a potent inhibitor of myeloma from a marine-derived Micromonospora.</title>
        <authorList>
            <person name="Kim M.C."/>
            <person name="Machado H."/>
            <person name="Jensen P.R."/>
            <person name="Fenical W."/>
        </authorList>
    </citation>
    <scope>NUCLEOTIDE SEQUENCE [LARGE SCALE GENOMIC DNA]</scope>
    <source>
        <strain evidence="14 15">CNY-010</strain>
    </source>
</reference>
<dbReference type="InterPro" id="IPR020807">
    <property type="entry name" value="PKS_DH"/>
</dbReference>
<evidence type="ECO:0000256" key="9">
    <source>
        <dbReference type="PROSITE-ProRule" id="PRU01363"/>
    </source>
</evidence>
<evidence type="ECO:0000256" key="2">
    <source>
        <dbReference type="ARBA" id="ARBA00004792"/>
    </source>
</evidence>
<dbReference type="EMBL" id="CP024087">
    <property type="protein sequence ID" value="AYF31950.1"/>
    <property type="molecule type" value="Genomic_DNA"/>
</dbReference>
<dbReference type="CDD" id="cd00833">
    <property type="entry name" value="PKS"/>
    <property type="match status" value="2"/>
</dbReference>
<dbReference type="Pfam" id="PF00698">
    <property type="entry name" value="Acyl_transf_1"/>
    <property type="match status" value="2"/>
</dbReference>
<dbReference type="InterPro" id="IPR014030">
    <property type="entry name" value="Ketoacyl_synth_N"/>
</dbReference>
<dbReference type="PROSITE" id="PS50075">
    <property type="entry name" value="CARRIER"/>
    <property type="match status" value="2"/>
</dbReference>
<dbReference type="InterPro" id="IPR013968">
    <property type="entry name" value="PKS_KR"/>
</dbReference>
<keyword evidence="4" id="KW-0597">Phosphoprotein</keyword>
<dbReference type="InterPro" id="IPR020806">
    <property type="entry name" value="PKS_PP-bd"/>
</dbReference>
<protein>
    <submittedName>
        <fullName evidence="14">Polyketide synthase</fullName>
    </submittedName>
</protein>
<dbReference type="InterPro" id="IPR050091">
    <property type="entry name" value="PKS_NRPS_Biosynth_Enz"/>
</dbReference>
<keyword evidence="8" id="KW-0012">Acyltransferase</keyword>
<dbReference type="InterPro" id="IPR049552">
    <property type="entry name" value="PKS_DH_N"/>
</dbReference>
<dbReference type="InterPro" id="IPR055123">
    <property type="entry name" value="SpnB-like_Rossmann"/>
</dbReference>
<dbReference type="CDD" id="cd08952">
    <property type="entry name" value="KR_1_SDR_x"/>
    <property type="match status" value="1"/>
</dbReference>
<organism evidence="14 15">
    <name type="scientific">Micromonospora tulbaghiae</name>
    <dbReference type="NCBI Taxonomy" id="479978"/>
    <lineage>
        <taxon>Bacteria</taxon>
        <taxon>Bacillati</taxon>
        <taxon>Actinomycetota</taxon>
        <taxon>Actinomycetes</taxon>
        <taxon>Micromonosporales</taxon>
        <taxon>Micromonosporaceae</taxon>
        <taxon>Micromonospora</taxon>
    </lineage>
</organism>
<dbReference type="Proteomes" id="UP000267804">
    <property type="component" value="Chromosome"/>
</dbReference>
<dbReference type="PROSITE" id="PS00012">
    <property type="entry name" value="PHOSPHOPANTETHEINE"/>
    <property type="match status" value="2"/>
</dbReference>
<dbReference type="GO" id="GO:0006633">
    <property type="term" value="P:fatty acid biosynthetic process"/>
    <property type="evidence" value="ECO:0007669"/>
    <property type="project" value="InterPro"/>
</dbReference>
<dbReference type="Pfam" id="PF18369">
    <property type="entry name" value="PKS_DE"/>
    <property type="match status" value="1"/>
</dbReference>
<dbReference type="SUPFAM" id="SSF53901">
    <property type="entry name" value="Thiolase-like"/>
    <property type="match status" value="2"/>
</dbReference>
<dbReference type="InterPro" id="IPR020841">
    <property type="entry name" value="PKS_Beta-ketoAc_synthase_dom"/>
</dbReference>
<dbReference type="SUPFAM" id="SSF55048">
    <property type="entry name" value="Probable ACP-binding domain of malonyl-CoA ACP transacylase"/>
    <property type="match status" value="2"/>
</dbReference>
<feature type="active site" description="Proton donor; for dehydratase activity" evidence="9">
    <location>
        <position position="2641"/>
    </location>
</feature>
<evidence type="ECO:0000256" key="7">
    <source>
        <dbReference type="ARBA" id="ARBA00023268"/>
    </source>
</evidence>
<keyword evidence="7" id="KW-0511">Multifunctional enzyme</keyword>
<dbReference type="PROSITE" id="PS52004">
    <property type="entry name" value="KS3_2"/>
    <property type="match status" value="2"/>
</dbReference>
<evidence type="ECO:0000256" key="5">
    <source>
        <dbReference type="ARBA" id="ARBA00022679"/>
    </source>
</evidence>
<dbReference type="FunFam" id="3.40.47.10:FF:000019">
    <property type="entry name" value="Polyketide synthase type I"/>
    <property type="match status" value="2"/>
</dbReference>
<dbReference type="InterPro" id="IPR036736">
    <property type="entry name" value="ACP-like_sf"/>
</dbReference>
<feature type="domain" description="Ketosynthase family 3 (KS3)" evidence="12">
    <location>
        <begin position="1552"/>
        <end position="1976"/>
    </location>
</feature>
<name>A0A386WWZ7_9ACTN</name>
<feature type="region of interest" description="C-terminal hotdog fold" evidence="9">
    <location>
        <begin position="2582"/>
        <end position="2719"/>
    </location>
</feature>
<dbReference type="SMART" id="SM00823">
    <property type="entry name" value="PKS_PP"/>
    <property type="match status" value="2"/>
</dbReference>
<dbReference type="Gene3D" id="3.10.129.110">
    <property type="entry name" value="Polyketide synthase dehydratase"/>
    <property type="match status" value="1"/>
</dbReference>
<dbReference type="PANTHER" id="PTHR43775:SF51">
    <property type="entry name" value="INACTIVE PHENOLPHTHIOCEROL SYNTHESIS POLYKETIDE SYNTHASE TYPE I PKS1-RELATED"/>
    <property type="match status" value="1"/>
</dbReference>
<dbReference type="Pfam" id="PF00550">
    <property type="entry name" value="PP-binding"/>
    <property type="match status" value="2"/>
</dbReference>
<dbReference type="Pfam" id="PF16197">
    <property type="entry name" value="KAsynt_C_assoc"/>
    <property type="match status" value="2"/>
</dbReference>
<dbReference type="InterPro" id="IPR016039">
    <property type="entry name" value="Thiolase-like"/>
</dbReference>
<dbReference type="KEGG" id="mtua:CSH63_31755"/>
<gene>
    <name evidence="14" type="ORF">CSH63_31755</name>
</gene>
<dbReference type="InterPro" id="IPR014043">
    <property type="entry name" value="Acyl_transferase_dom"/>
</dbReference>
<feature type="region of interest" description="Disordered" evidence="10">
    <location>
        <begin position="3156"/>
        <end position="3186"/>
    </location>
</feature>
<dbReference type="InterPro" id="IPR049551">
    <property type="entry name" value="PKS_DH_C"/>
</dbReference>
<dbReference type="FunFam" id="3.40.366.10:FF:000002">
    <property type="entry name" value="Probable polyketide synthase 2"/>
    <property type="match status" value="2"/>
</dbReference>
<dbReference type="InterPro" id="IPR049900">
    <property type="entry name" value="PKS_mFAS_DH"/>
</dbReference>
<dbReference type="SMART" id="SM00826">
    <property type="entry name" value="PKS_DH"/>
    <property type="match status" value="1"/>
</dbReference>
<dbReference type="InterPro" id="IPR006162">
    <property type="entry name" value="Ppantetheine_attach_site"/>
</dbReference>
<feature type="domain" description="Carrier" evidence="11">
    <location>
        <begin position="1458"/>
        <end position="1533"/>
    </location>
</feature>
<dbReference type="Pfam" id="PF02801">
    <property type="entry name" value="Ketoacyl-synt_C"/>
    <property type="match status" value="2"/>
</dbReference>
<dbReference type="InterPro" id="IPR057326">
    <property type="entry name" value="KR_dom"/>
</dbReference>
<feature type="domain" description="Carrier" evidence="11">
    <location>
        <begin position="3192"/>
        <end position="3267"/>
    </location>
</feature>
<dbReference type="SUPFAM" id="SSF47336">
    <property type="entry name" value="ACP-like"/>
    <property type="match status" value="2"/>
</dbReference>
<evidence type="ECO:0000259" key="11">
    <source>
        <dbReference type="PROSITE" id="PS50075"/>
    </source>
</evidence>
<dbReference type="InterPro" id="IPR042104">
    <property type="entry name" value="PKS_dehydratase_sf"/>
</dbReference>
<dbReference type="SUPFAM" id="SSF52151">
    <property type="entry name" value="FabD/lysophospholipase-like"/>
    <property type="match status" value="2"/>
</dbReference>
<evidence type="ECO:0000256" key="6">
    <source>
        <dbReference type="ARBA" id="ARBA00023194"/>
    </source>
</evidence>
<keyword evidence="5" id="KW-0808">Transferase</keyword>
<dbReference type="SUPFAM" id="SSF51735">
    <property type="entry name" value="NAD(P)-binding Rossmann-fold domains"/>
    <property type="match status" value="4"/>
</dbReference>
<dbReference type="InterPro" id="IPR041618">
    <property type="entry name" value="PKS_DE"/>
</dbReference>
<dbReference type="SMART" id="SM00825">
    <property type="entry name" value="PKS_KS"/>
    <property type="match status" value="2"/>
</dbReference>
<evidence type="ECO:0000256" key="4">
    <source>
        <dbReference type="ARBA" id="ARBA00022553"/>
    </source>
</evidence>
<dbReference type="SMART" id="SM01294">
    <property type="entry name" value="PKS_PP_betabranch"/>
    <property type="match status" value="2"/>
</dbReference>
<dbReference type="InterPro" id="IPR036291">
    <property type="entry name" value="NAD(P)-bd_dom_sf"/>
</dbReference>
<evidence type="ECO:0000256" key="10">
    <source>
        <dbReference type="SAM" id="MobiDB-lite"/>
    </source>
</evidence>
<evidence type="ECO:0000259" key="13">
    <source>
        <dbReference type="PROSITE" id="PS52019"/>
    </source>
</evidence>
<dbReference type="Gene3D" id="3.40.47.10">
    <property type="match status" value="2"/>
</dbReference>
<dbReference type="InterPro" id="IPR016036">
    <property type="entry name" value="Malonyl_transacylase_ACP-bd"/>
</dbReference>
<keyword evidence="6" id="KW-0045">Antibiotic biosynthesis</keyword>
<accession>A0A386WWZ7</accession>
<proteinExistence type="predicted"/>
<dbReference type="Pfam" id="PF14765">
    <property type="entry name" value="PS-DH"/>
    <property type="match status" value="1"/>
</dbReference>
<evidence type="ECO:0000313" key="14">
    <source>
        <dbReference type="EMBL" id="AYF31950.1"/>
    </source>
</evidence>
<dbReference type="Pfam" id="PF08659">
    <property type="entry name" value="KR"/>
    <property type="match status" value="2"/>
</dbReference>
<dbReference type="CDD" id="cd08956">
    <property type="entry name" value="KR_3_FAS_SDR_x"/>
    <property type="match status" value="1"/>
</dbReference>
<dbReference type="SMART" id="SM00822">
    <property type="entry name" value="PKS_KR"/>
    <property type="match status" value="2"/>
</dbReference>
<dbReference type="Gene3D" id="3.40.50.720">
    <property type="entry name" value="NAD(P)-binding Rossmann-like Domain"/>
    <property type="match status" value="2"/>
</dbReference>
<evidence type="ECO:0000259" key="12">
    <source>
        <dbReference type="PROSITE" id="PS52004"/>
    </source>
</evidence>
<dbReference type="NCBIfam" id="NF045894">
    <property type="entry name" value="PKS_plus_SDR"/>
    <property type="match status" value="1"/>
</dbReference>
<keyword evidence="3" id="KW-0596">Phosphopantetheine</keyword>
<dbReference type="Pfam" id="PF08990">
    <property type="entry name" value="Docking"/>
    <property type="match status" value="1"/>
</dbReference>
<dbReference type="Gene3D" id="1.10.1200.10">
    <property type="entry name" value="ACP-like"/>
    <property type="match status" value="2"/>
</dbReference>
<dbReference type="Pfam" id="PF21089">
    <property type="entry name" value="PKS_DH_N"/>
    <property type="match status" value="1"/>
</dbReference>
<dbReference type="RefSeq" id="WP_120573358.1">
    <property type="nucleotide sequence ID" value="NZ_CP024087.1"/>
</dbReference>